<gene>
    <name evidence="9" type="ORF">GDO86_013141</name>
</gene>
<organism evidence="9 10">
    <name type="scientific">Hymenochirus boettgeri</name>
    <name type="common">Congo dwarf clawed frog</name>
    <dbReference type="NCBI Taxonomy" id="247094"/>
    <lineage>
        <taxon>Eukaryota</taxon>
        <taxon>Metazoa</taxon>
        <taxon>Chordata</taxon>
        <taxon>Craniata</taxon>
        <taxon>Vertebrata</taxon>
        <taxon>Euteleostomi</taxon>
        <taxon>Amphibia</taxon>
        <taxon>Batrachia</taxon>
        <taxon>Anura</taxon>
        <taxon>Pipoidea</taxon>
        <taxon>Pipidae</taxon>
        <taxon>Pipinae</taxon>
        <taxon>Hymenochirus</taxon>
    </lineage>
</organism>
<evidence type="ECO:0000256" key="8">
    <source>
        <dbReference type="SAM" id="Phobius"/>
    </source>
</evidence>
<name>A0A8T2IVH8_9PIPI</name>
<feature type="transmembrane region" description="Helical" evidence="8">
    <location>
        <begin position="84"/>
        <end position="103"/>
    </location>
</feature>
<feature type="transmembrane region" description="Helical" evidence="8">
    <location>
        <begin position="138"/>
        <end position="158"/>
    </location>
</feature>
<evidence type="ECO:0000256" key="2">
    <source>
        <dbReference type="ARBA" id="ARBA00007965"/>
    </source>
</evidence>
<evidence type="ECO:0000256" key="4">
    <source>
        <dbReference type="ARBA" id="ARBA00022692"/>
    </source>
</evidence>
<feature type="transmembrane region" description="Helical" evidence="8">
    <location>
        <begin position="404"/>
        <end position="421"/>
    </location>
</feature>
<keyword evidence="5 8" id="KW-1133">Transmembrane helix</keyword>
<feature type="transmembrane region" description="Helical" evidence="8">
    <location>
        <begin position="327"/>
        <end position="352"/>
    </location>
</feature>
<keyword evidence="3" id="KW-0813">Transport</keyword>
<evidence type="ECO:0000313" key="9">
    <source>
        <dbReference type="EMBL" id="KAG8435064.1"/>
    </source>
</evidence>
<comment type="subcellular location">
    <subcellularLocation>
        <location evidence="1">Membrane</location>
        <topology evidence="1">Multi-pass membrane protein</topology>
    </subcellularLocation>
</comment>
<dbReference type="EMBL" id="JAACNH010000008">
    <property type="protein sequence ID" value="KAG8435064.1"/>
    <property type="molecule type" value="Genomic_DNA"/>
</dbReference>
<dbReference type="GO" id="GO:0005337">
    <property type="term" value="F:nucleoside transmembrane transporter activity"/>
    <property type="evidence" value="ECO:0007669"/>
    <property type="project" value="InterPro"/>
</dbReference>
<proteinExistence type="inferred from homology"/>
<keyword evidence="4 8" id="KW-0812">Transmembrane</keyword>
<dbReference type="OrthoDB" id="46396at2759"/>
<evidence type="ECO:0000256" key="1">
    <source>
        <dbReference type="ARBA" id="ARBA00004141"/>
    </source>
</evidence>
<accession>A0A8T2IVH8</accession>
<evidence type="ECO:0000256" key="5">
    <source>
        <dbReference type="ARBA" id="ARBA00022989"/>
    </source>
</evidence>
<feature type="transmembrane region" description="Helical" evidence="8">
    <location>
        <begin position="233"/>
        <end position="256"/>
    </location>
</feature>
<evidence type="ECO:0000256" key="6">
    <source>
        <dbReference type="ARBA" id="ARBA00023136"/>
    </source>
</evidence>
<dbReference type="PRINTS" id="PR01130">
    <property type="entry name" value="DERENTRNSPRT"/>
</dbReference>
<keyword evidence="6 8" id="KW-0472">Membrane</keyword>
<feature type="transmembrane region" description="Helical" evidence="8">
    <location>
        <begin position="165"/>
        <end position="185"/>
    </location>
</feature>
<keyword evidence="10" id="KW-1185">Reference proteome</keyword>
<sequence length="500" mass="55560">MYADNPVPPSESKDASLKESPTLQKVQSLITCAIKEVSEDSLQSANSVYTPSDLIHSDPEQELLREEHPINFYYVRKPADRYNFTYIIFFLLGVGSSLPWNFICTAKHYWIYKFRNCTETPLIERHDVTDLSDYFESYFSIASAVPAVPCLVLNFFLVSRVSANIRVLTSLVVMLLIFIVITVLVKIDTSTWTNEFFALTLLCVVIVCGASNILTASVFGVTGRFPMKNSQALISGQAMGGTISALAAILDLAVASNVTDSALSYFLSAVVFTVICIIIYLILPKVEYARYYLTICDEKTTGVSDESLSPGVDFPIRKRISPPIGPILRKVGVLATCLYFVFFITVIIFPTITASIESVNSKTGSMWTTTFFTPLTCFLLYNFSDFCGRQITAWIQSPGPKSKVLPILVFLRTLFIPLFIFCNYQPRKHIYKVIFKSDVFPIIFISLLGLSNGYLGTLSMMYGPKIVPKELSEGTAIIMSFFLALGLATGSAFSSLVQLI</sequence>
<dbReference type="PANTHER" id="PTHR10332:SF17">
    <property type="entry name" value="EQUILIBRATIVE NUCLEOSIDE TRANSPORTER 3"/>
    <property type="match status" value="1"/>
</dbReference>
<dbReference type="InterPro" id="IPR002259">
    <property type="entry name" value="Eqnu_transpt"/>
</dbReference>
<feature type="region of interest" description="Disordered" evidence="7">
    <location>
        <begin position="1"/>
        <end position="20"/>
    </location>
</feature>
<dbReference type="PIRSF" id="PIRSF016379">
    <property type="entry name" value="ENT"/>
    <property type="match status" value="1"/>
</dbReference>
<comment type="caution">
    <text evidence="9">The sequence shown here is derived from an EMBL/GenBank/DDBJ whole genome shotgun (WGS) entry which is preliminary data.</text>
</comment>
<evidence type="ECO:0000313" key="10">
    <source>
        <dbReference type="Proteomes" id="UP000812440"/>
    </source>
</evidence>
<dbReference type="Gene3D" id="1.20.1250.20">
    <property type="entry name" value="MFS general substrate transporter like domains"/>
    <property type="match status" value="1"/>
</dbReference>
<reference evidence="9" key="1">
    <citation type="thesis" date="2020" institute="ProQuest LLC" country="789 East Eisenhower Parkway, Ann Arbor, MI, USA">
        <title>Comparative Genomics and Chromosome Evolution.</title>
        <authorList>
            <person name="Mudd A.B."/>
        </authorList>
    </citation>
    <scope>NUCLEOTIDE SEQUENCE</scope>
    <source>
        <strain evidence="9">Female2</strain>
        <tissue evidence="9">Blood</tissue>
    </source>
</reference>
<dbReference type="GO" id="GO:0005794">
    <property type="term" value="C:Golgi apparatus"/>
    <property type="evidence" value="ECO:0007669"/>
    <property type="project" value="TreeGrafter"/>
</dbReference>
<dbReference type="Proteomes" id="UP000812440">
    <property type="component" value="Chromosome 7"/>
</dbReference>
<feature type="transmembrane region" description="Helical" evidence="8">
    <location>
        <begin position="441"/>
        <end position="463"/>
    </location>
</feature>
<evidence type="ECO:0000256" key="7">
    <source>
        <dbReference type="SAM" id="MobiDB-lite"/>
    </source>
</evidence>
<dbReference type="GO" id="GO:0005886">
    <property type="term" value="C:plasma membrane"/>
    <property type="evidence" value="ECO:0007669"/>
    <property type="project" value="TreeGrafter"/>
</dbReference>
<feature type="transmembrane region" description="Helical" evidence="8">
    <location>
        <begin position="262"/>
        <end position="283"/>
    </location>
</feature>
<dbReference type="SUPFAM" id="SSF103473">
    <property type="entry name" value="MFS general substrate transporter"/>
    <property type="match status" value="1"/>
</dbReference>
<evidence type="ECO:0000256" key="3">
    <source>
        <dbReference type="ARBA" id="ARBA00022448"/>
    </source>
</evidence>
<protein>
    <recommendedName>
        <fullName evidence="11">Equilibrative nucleoside transporter 3</fullName>
    </recommendedName>
</protein>
<dbReference type="AlphaFoldDB" id="A0A8T2IVH8"/>
<dbReference type="PANTHER" id="PTHR10332">
    <property type="entry name" value="EQUILIBRATIVE NUCLEOSIDE TRANSPORTER"/>
    <property type="match status" value="1"/>
</dbReference>
<evidence type="ECO:0008006" key="11">
    <source>
        <dbReference type="Google" id="ProtNLM"/>
    </source>
</evidence>
<comment type="similarity">
    <text evidence="2">Belongs to the SLC29A/ENT transporter (TC 2.A.57) family.</text>
</comment>
<feature type="transmembrane region" description="Helical" evidence="8">
    <location>
        <begin position="475"/>
        <end position="497"/>
    </location>
</feature>
<dbReference type="Pfam" id="PF01733">
    <property type="entry name" value="Nucleoside_tran"/>
    <property type="match status" value="1"/>
</dbReference>
<feature type="transmembrane region" description="Helical" evidence="8">
    <location>
        <begin position="197"/>
        <end position="221"/>
    </location>
</feature>
<dbReference type="InterPro" id="IPR036259">
    <property type="entry name" value="MFS_trans_sf"/>
</dbReference>